<reference evidence="15 16" key="1">
    <citation type="submission" date="2020-03" db="EMBL/GenBank/DDBJ databases">
        <title>Genomic Encyclopedia of Type Strains, Phase IV (KMG-IV): sequencing the most valuable type-strain genomes for metagenomic binning, comparative biology and taxonomic classification.</title>
        <authorList>
            <person name="Goeker M."/>
        </authorList>
    </citation>
    <scope>NUCLEOTIDE SEQUENCE [LARGE SCALE GENOMIC DNA]</scope>
    <source>
        <strain evidence="15 16">DSM 21299</strain>
    </source>
</reference>
<feature type="chain" id="PRO_5032947486" evidence="12">
    <location>
        <begin position="24"/>
        <end position="697"/>
    </location>
</feature>
<dbReference type="InterPro" id="IPR037066">
    <property type="entry name" value="Plug_dom_sf"/>
</dbReference>
<feature type="signal peptide" evidence="12">
    <location>
        <begin position="1"/>
        <end position="23"/>
    </location>
</feature>
<dbReference type="RefSeq" id="WP_167304913.1">
    <property type="nucleotide sequence ID" value="NZ_JAASQR010000004.1"/>
</dbReference>
<dbReference type="InterPro" id="IPR036942">
    <property type="entry name" value="Beta-barrel_TonB_sf"/>
</dbReference>
<keyword evidence="12" id="KW-0732">Signal</keyword>
<dbReference type="CDD" id="cd01347">
    <property type="entry name" value="ligand_gated_channel"/>
    <property type="match status" value="1"/>
</dbReference>
<evidence type="ECO:0000256" key="6">
    <source>
        <dbReference type="ARBA" id="ARBA00023077"/>
    </source>
</evidence>
<evidence type="ECO:0000256" key="8">
    <source>
        <dbReference type="ARBA" id="ARBA00023237"/>
    </source>
</evidence>
<comment type="subcellular location">
    <subcellularLocation>
        <location evidence="1 9">Cell outer membrane</location>
        <topology evidence="1 9">Multi-pass membrane protein</topology>
    </subcellularLocation>
</comment>
<sequence>MMKTRLKLLLSATLIVTPVCARAQEEAAAPETTRMALDRMIISAGTEKVALDTPQAVSSLDQEDIDQTQATTIGDLIEGLPGVNVQGGVGQLGQGFNIRGMGTAIGDSDNRILLTVDGVTKFYEQYRMGALFSEPELYKRVEVLRGPASSTLYGAGALAGVINFTTKDASDFLDAGDPLAVRLKAATETNAQAHTLSGIVAVQPVDGVELLGSYNYRRSDDYKDGNGDTVAASATLSDSWLVKGRVAIGGNRNHAIWASYQDWISDAPQVYDQISAATGAALMRRRVHDKTAVVGYVNDFDGSKIFNVEAQAAYSLSKVRQTETLFLGPLEYSEFSYESWQAKLQNSSRFDMGGDWTTFLIMGAQWSKQERRNPRVMPGGVVTPGAGTHPEGDMTRYGLFGQLEIVWSDKLTIIPGVRVDWNDLKPGDTVVGGTTLTQRVKDSGVSPKIAALYNLTPWLGLFGSAARTVRMPNVDEVFTRSATPAPGRPSNPNLRPEKSDNIEAGFTLSFDGVLGHGDRFRAKTTLFQNDVKDLIIQSASAPGVPYFQNIGRSRFKGLEVEAEYGIGGFFARGNMSFIDGKDRRNGDYLNTIPANDYRLTLGYADASSGLSGGWTGEFAERQDDVTTGPFSSAGSGIPTPGYSVHNLFLAFKPQSGAAKGFEFRIAVDNLFDKQYRRHLSSLAAEGQSFKFTVANSF</sequence>
<dbReference type="InterPro" id="IPR012910">
    <property type="entry name" value="Plug_dom"/>
</dbReference>
<evidence type="ECO:0000313" key="16">
    <source>
        <dbReference type="Proteomes" id="UP000576821"/>
    </source>
</evidence>
<keyword evidence="6 10" id="KW-0798">TonB box</keyword>
<keyword evidence="3 9" id="KW-0813">Transport</keyword>
<dbReference type="EMBL" id="JAASQR010000004">
    <property type="protein sequence ID" value="NIJ18010.1"/>
    <property type="molecule type" value="Genomic_DNA"/>
</dbReference>
<comment type="caution">
    <text evidence="15">The sequence shown here is derived from an EMBL/GenBank/DDBJ whole genome shotgun (WGS) entry which is preliminary data.</text>
</comment>
<evidence type="ECO:0000256" key="7">
    <source>
        <dbReference type="ARBA" id="ARBA00023136"/>
    </source>
</evidence>
<keyword evidence="4 9" id="KW-1134">Transmembrane beta strand</keyword>
<dbReference type="AlphaFoldDB" id="A0A846MBK8"/>
<dbReference type="InterPro" id="IPR011276">
    <property type="entry name" value="TonB_haem/Hb_rcpt"/>
</dbReference>
<dbReference type="Pfam" id="PF07715">
    <property type="entry name" value="Plug"/>
    <property type="match status" value="1"/>
</dbReference>
<feature type="domain" description="TonB-dependent receptor-like beta-barrel" evidence="13">
    <location>
        <begin position="252"/>
        <end position="670"/>
    </location>
</feature>
<evidence type="ECO:0000259" key="14">
    <source>
        <dbReference type="Pfam" id="PF07715"/>
    </source>
</evidence>
<accession>A0A846MBK8</accession>
<dbReference type="PANTHER" id="PTHR30069">
    <property type="entry name" value="TONB-DEPENDENT OUTER MEMBRANE RECEPTOR"/>
    <property type="match status" value="1"/>
</dbReference>
<dbReference type="Gene3D" id="2.40.170.20">
    <property type="entry name" value="TonB-dependent receptor, beta-barrel domain"/>
    <property type="match status" value="1"/>
</dbReference>
<evidence type="ECO:0000256" key="10">
    <source>
        <dbReference type="RuleBase" id="RU003357"/>
    </source>
</evidence>
<keyword evidence="8 9" id="KW-0998">Cell outer membrane</keyword>
<dbReference type="GO" id="GO:0044718">
    <property type="term" value="P:siderophore transmembrane transport"/>
    <property type="evidence" value="ECO:0007669"/>
    <property type="project" value="TreeGrafter"/>
</dbReference>
<evidence type="ECO:0000256" key="11">
    <source>
        <dbReference type="SAM" id="MobiDB-lite"/>
    </source>
</evidence>
<evidence type="ECO:0000259" key="13">
    <source>
        <dbReference type="Pfam" id="PF00593"/>
    </source>
</evidence>
<evidence type="ECO:0000256" key="12">
    <source>
        <dbReference type="SAM" id="SignalP"/>
    </source>
</evidence>
<feature type="domain" description="TonB-dependent receptor plug" evidence="14">
    <location>
        <begin position="51"/>
        <end position="161"/>
    </location>
</feature>
<dbReference type="Gene3D" id="2.170.130.10">
    <property type="entry name" value="TonB-dependent receptor, plug domain"/>
    <property type="match status" value="1"/>
</dbReference>
<gene>
    <name evidence="15" type="ORF">FHS54_003010</name>
</gene>
<dbReference type="GO" id="GO:0009279">
    <property type="term" value="C:cell outer membrane"/>
    <property type="evidence" value="ECO:0007669"/>
    <property type="project" value="UniProtKB-SubCell"/>
</dbReference>
<dbReference type="Pfam" id="PF00593">
    <property type="entry name" value="TonB_dep_Rec_b-barrel"/>
    <property type="match status" value="1"/>
</dbReference>
<keyword evidence="5 9" id="KW-0812">Transmembrane</keyword>
<evidence type="ECO:0000256" key="9">
    <source>
        <dbReference type="PROSITE-ProRule" id="PRU01360"/>
    </source>
</evidence>
<dbReference type="NCBIfam" id="TIGR01785">
    <property type="entry name" value="TonB-hemin"/>
    <property type="match status" value="1"/>
</dbReference>
<dbReference type="InterPro" id="IPR000531">
    <property type="entry name" value="Beta-barrel_TonB"/>
</dbReference>
<evidence type="ECO:0000256" key="3">
    <source>
        <dbReference type="ARBA" id="ARBA00022448"/>
    </source>
</evidence>
<dbReference type="InterPro" id="IPR039426">
    <property type="entry name" value="TonB-dep_rcpt-like"/>
</dbReference>
<proteinExistence type="inferred from homology"/>
<evidence type="ECO:0000256" key="2">
    <source>
        <dbReference type="ARBA" id="ARBA00009810"/>
    </source>
</evidence>
<organism evidence="15 16">
    <name type="scientific">Sphingobium vermicomposti</name>
    <dbReference type="NCBI Taxonomy" id="529005"/>
    <lineage>
        <taxon>Bacteria</taxon>
        <taxon>Pseudomonadati</taxon>
        <taxon>Pseudomonadota</taxon>
        <taxon>Alphaproteobacteria</taxon>
        <taxon>Sphingomonadales</taxon>
        <taxon>Sphingomonadaceae</taxon>
        <taxon>Sphingobium</taxon>
    </lineage>
</organism>
<dbReference type="GO" id="GO:0015344">
    <property type="term" value="F:siderophore uptake transmembrane transporter activity"/>
    <property type="evidence" value="ECO:0007669"/>
    <property type="project" value="TreeGrafter"/>
</dbReference>
<evidence type="ECO:0000256" key="5">
    <source>
        <dbReference type="ARBA" id="ARBA00022692"/>
    </source>
</evidence>
<comment type="similarity">
    <text evidence="2 9 10">Belongs to the TonB-dependent receptor family.</text>
</comment>
<dbReference type="SUPFAM" id="SSF56935">
    <property type="entry name" value="Porins"/>
    <property type="match status" value="1"/>
</dbReference>
<dbReference type="PANTHER" id="PTHR30069:SF41">
    <property type="entry name" value="HEME_HEMOPEXIN UTILIZATION PROTEIN C"/>
    <property type="match status" value="1"/>
</dbReference>
<keyword evidence="7 9" id="KW-0472">Membrane</keyword>
<evidence type="ECO:0000256" key="4">
    <source>
        <dbReference type="ARBA" id="ARBA00022452"/>
    </source>
</evidence>
<dbReference type="Proteomes" id="UP000576821">
    <property type="component" value="Unassembled WGS sequence"/>
</dbReference>
<dbReference type="GO" id="GO:0015232">
    <property type="term" value="F:heme transmembrane transporter activity"/>
    <property type="evidence" value="ECO:0007669"/>
    <property type="project" value="InterPro"/>
</dbReference>
<keyword evidence="16" id="KW-1185">Reference proteome</keyword>
<evidence type="ECO:0000313" key="15">
    <source>
        <dbReference type="EMBL" id="NIJ18010.1"/>
    </source>
</evidence>
<name>A0A846MBK8_9SPHN</name>
<protein>
    <submittedName>
        <fullName evidence="15">Hemoglobin/transferrin/lactoferrin receptor protein</fullName>
    </submittedName>
</protein>
<feature type="region of interest" description="Disordered" evidence="11">
    <location>
        <begin position="479"/>
        <end position="498"/>
    </location>
</feature>
<keyword evidence="15" id="KW-0675">Receptor</keyword>
<dbReference type="PROSITE" id="PS52016">
    <property type="entry name" value="TONB_DEPENDENT_REC_3"/>
    <property type="match status" value="1"/>
</dbReference>
<evidence type="ECO:0000256" key="1">
    <source>
        <dbReference type="ARBA" id="ARBA00004571"/>
    </source>
</evidence>